<feature type="compositionally biased region" description="Basic residues" evidence="1">
    <location>
        <begin position="717"/>
        <end position="733"/>
    </location>
</feature>
<reference evidence="3 4" key="1">
    <citation type="journal article" date="2014" name="BMC Biol.">
        <title>A comprehensive evaluation of rodent malaria parasite genomes and gene expression.</title>
        <authorList>
            <person name="Otto T.D."/>
            <person name="Bohme U."/>
            <person name="Jackson A.P."/>
            <person name="Hunt M."/>
            <person name="Franke-Fayard B."/>
            <person name="Hoeijmakers W.A."/>
            <person name="Religa A.A."/>
            <person name="Robertson L."/>
            <person name="Sanders M."/>
            <person name="Ogun S.A."/>
            <person name="Cunningham D."/>
            <person name="Erhart A."/>
            <person name="Billker O."/>
            <person name="Khan S.M."/>
            <person name="Stunnenberg H.G."/>
            <person name="Langhorne J."/>
            <person name="Holder A.A."/>
            <person name="Waters A.P."/>
            <person name="Newbold C.I."/>
            <person name="Pain A."/>
            <person name="Berriman M."/>
            <person name="Janse C.J."/>
        </authorList>
    </citation>
    <scope>NUCLEOTIDE SEQUENCE [LARGE SCALE GENOMIC DNA]</scope>
    <source>
        <strain evidence="3 4">17X</strain>
    </source>
</reference>
<dbReference type="OrthoDB" id="371666at2759"/>
<feature type="transmembrane region" description="Helical" evidence="2">
    <location>
        <begin position="472"/>
        <end position="491"/>
    </location>
</feature>
<protein>
    <recommendedName>
        <fullName evidence="5">Telomere length regulation protein conserved domain-containing protein</fullName>
    </recommendedName>
</protein>
<evidence type="ECO:0008006" key="5">
    <source>
        <dbReference type="Google" id="ProtNLM"/>
    </source>
</evidence>
<evidence type="ECO:0000256" key="1">
    <source>
        <dbReference type="SAM" id="MobiDB-lite"/>
    </source>
</evidence>
<accession>A0A4V0KJM9</accession>
<gene>
    <name evidence="3" type="ORF">PY17X_0811900</name>
</gene>
<sequence length="1312" mass="156794">MMDVWLVHALKCGGNGNDGDLKNVLKKFYLKNARISSKIIKLKKYRKYDEALVNINMNKIDLIDECFFVLSNIIYSILFGVLKIENLNKLDRYQLIYVWFEPFHQKKNKKNKRNKRNKQISKYYIPDYEQKLNYENSELFNGIYYSEWIIISLSKIFKELNEQRNNNSDILNSICVENWVIVFDLLKYVYVNKNILGIYLQEKSCSYFIDNVNNKIKKDTINCDESNFGKTIIQYYENVNKIIKDYFSFPFILFSCITKRLGANNIERKLQIYNHIIPKKLSEDGFYKNAIKTCVLSWVYDKRKDKKNYEQIVHATSKIMRLNLADYFCQFFIEILLKYKTNCKMMKKIKMCKNLNKGRQIKLRRNIFGWKISRHKLVKLIFMNKQEKKKSSENVKLLKKKKYTPLLHINNIFENIFYHFHLFCNTEYERKKLLISLLNNLIPFIKIIEGFMKKDKKRKKIIQEKKKLYLCLFNKNVNIVLTAIINVILLYDLNFFFIENFFNIFSKHCFPLSYAICIVDIITNFINYKVCSKFLFFLKDFERKKKLINVTPIFNVQKLRKIEGEKKLTVEEDIFLSQNYENNVEIVSILFLKQLLFYLLDQFSNDIQDEEKNIFISIVLSKILYVFSLYIKRANKNGMGNGIENGDTFGKMPTNFYMYKMNICNLKIFERVTEIVQNLFKSDNEVLLYCGQIVANYFKNYVDSQFSKDTYNSVKKNEKKKKEKKKKKKKKKEKKSDNLFNLKQSIENLPEQIKCFSIITQHKFCYLNKLLSKNKKYFKLDINKSFENGINDDSNIFYKDGLSEMDDENENNLGDELISVKEFQIVKKEELYETDKEDINFEKKKKKINIMMMMENADNFVENDLYSSDEKMFILNFEQENEFYLDIEYNKNMYIEPTDDLFECLDRLKYKTNYIERNVIGKENKNYENLKKNDEEEFCIIQTILSLPKLIHKNDVLEYICIELYSILISINNNYCYLNKYSFGAVKLFDIILLNINFPIQICKFIFENIYSNIYTNIQKTIMLLSLQISSLFLSDIITLNKVFEYVQIVSMNLDGVKTDDIYGKDSQENYFLNISEKLDHNLVGNSIIPHGDGKNWHSLEMDDDGKNWHSLEMHGDGNKNWHSLDIRGDDKCSMVKEKYKNNYSEYEKKKKKKKIFFNLCNFFFTHIYTKLLSHNSPKDIINYNDKYEIKNNCSKDSLITLFLISSYNLFFNYSCNSYIYIDDVIDDIFCIANLFIRDSHINIKKIILKLLLQVVNLIIRKKKFYLLNNENYNNIINYLSNRLDIELDCSTSLFIKHVLHIHKEIQREVLS</sequence>
<keyword evidence="2" id="KW-1133">Transmembrane helix</keyword>
<evidence type="ECO:0000313" key="4">
    <source>
        <dbReference type="Proteomes" id="UP000072874"/>
    </source>
</evidence>
<feature type="transmembrane region" description="Helical" evidence="2">
    <location>
        <begin position="511"/>
        <end position="538"/>
    </location>
</feature>
<keyword evidence="2" id="KW-0812">Transmembrane</keyword>
<dbReference type="VEuPathDB" id="PlasmoDB:PY17X_0811900"/>
<feature type="region of interest" description="Disordered" evidence="1">
    <location>
        <begin position="713"/>
        <end position="735"/>
    </location>
</feature>
<name>A0A4V0KJM9_PLAYE</name>
<dbReference type="KEGG" id="pyo:PY17X_0811900"/>
<keyword evidence="2" id="KW-0472">Membrane</keyword>
<dbReference type="EMBL" id="LM993662">
    <property type="protein sequence ID" value="VTZ77232.1"/>
    <property type="molecule type" value="Genomic_DNA"/>
</dbReference>
<dbReference type="Proteomes" id="UP000072874">
    <property type="component" value="Chromosome 8"/>
</dbReference>
<dbReference type="VEuPathDB" id="PlasmoDB:PYYM_0811600"/>
<organism evidence="3 4">
    <name type="scientific">Plasmodium yoelii</name>
    <dbReference type="NCBI Taxonomy" id="5861"/>
    <lineage>
        <taxon>Eukaryota</taxon>
        <taxon>Sar</taxon>
        <taxon>Alveolata</taxon>
        <taxon>Apicomplexa</taxon>
        <taxon>Aconoidasida</taxon>
        <taxon>Haemosporida</taxon>
        <taxon>Plasmodiidae</taxon>
        <taxon>Plasmodium</taxon>
        <taxon>Plasmodium (Vinckeia)</taxon>
    </lineage>
</organism>
<evidence type="ECO:0000256" key="2">
    <source>
        <dbReference type="SAM" id="Phobius"/>
    </source>
</evidence>
<dbReference type="VEuPathDB" id="PlasmoDB:Py17XNL_000801682"/>
<evidence type="ECO:0000313" key="3">
    <source>
        <dbReference type="EMBL" id="VTZ77232.1"/>
    </source>
</evidence>
<dbReference type="GeneID" id="3807092"/>
<dbReference type="VEuPathDB" id="PlasmoDB:PY01950"/>
<dbReference type="RefSeq" id="XP_022811923.2">
    <property type="nucleotide sequence ID" value="XM_022955677.2"/>
</dbReference>
<proteinExistence type="predicted"/>